<comment type="caution">
    <text evidence="1">The sequence shown here is derived from an EMBL/GenBank/DDBJ whole genome shotgun (WGS) entry which is preliminary data.</text>
</comment>
<sequence>MVKPQGAILVVLFNYWVLSFNKELHSCSIIEAGLLKKRVEFIRSKYFKEASDEDNYLCI</sequence>
<dbReference type="Proteomes" id="UP000198733">
    <property type="component" value="Unassembled WGS sequence"/>
</dbReference>
<proteinExistence type="predicted"/>
<evidence type="ECO:0000313" key="1">
    <source>
        <dbReference type="EMBL" id="SER06293.1"/>
    </source>
</evidence>
<organism evidence="1 2">
    <name type="scientific">Virgibacillus subterraneus</name>
    <dbReference type="NCBI Taxonomy" id="621109"/>
    <lineage>
        <taxon>Bacteria</taxon>
        <taxon>Bacillati</taxon>
        <taxon>Bacillota</taxon>
        <taxon>Bacilli</taxon>
        <taxon>Bacillales</taxon>
        <taxon>Bacillaceae</taxon>
        <taxon>Virgibacillus</taxon>
    </lineage>
</organism>
<name>A0A1H9L5K1_9BACI</name>
<dbReference type="EMBL" id="FOEH01000012">
    <property type="protein sequence ID" value="SER06293.1"/>
    <property type="molecule type" value="Genomic_DNA"/>
</dbReference>
<protein>
    <submittedName>
        <fullName evidence="1">Uncharacterized protein</fullName>
    </submittedName>
</protein>
<gene>
    <name evidence="1" type="ORF">SAMN05216232_0134</name>
</gene>
<keyword evidence="2" id="KW-1185">Reference proteome</keyword>
<evidence type="ECO:0000313" key="2">
    <source>
        <dbReference type="Proteomes" id="UP000198733"/>
    </source>
</evidence>
<accession>A0A1H9L5K1</accession>
<reference evidence="1 2" key="1">
    <citation type="submission" date="2016-10" db="EMBL/GenBank/DDBJ databases">
        <authorList>
            <person name="Varghese N."/>
            <person name="Submissions S."/>
        </authorList>
    </citation>
    <scope>NUCLEOTIDE SEQUENCE [LARGE SCALE GENOMIC DNA]</scope>
    <source>
        <strain evidence="1 2">CGMCC 1.7734</strain>
    </source>
</reference>